<comment type="caution">
    <text evidence="8">The sequence shown here is derived from an EMBL/GenBank/DDBJ whole genome shotgun (WGS) entry which is preliminary data.</text>
</comment>
<feature type="compositionally biased region" description="Low complexity" evidence="6">
    <location>
        <begin position="7"/>
        <end position="20"/>
    </location>
</feature>
<keyword evidence="5 7" id="KW-0472">Membrane</keyword>
<dbReference type="InterPro" id="IPR044771">
    <property type="entry name" value="UN933_plant"/>
</dbReference>
<dbReference type="InterPro" id="IPR051951">
    <property type="entry name" value="UNC-93_regulatory"/>
</dbReference>
<organism evidence="8 9">
    <name type="scientific">Digitaria exilis</name>
    <dbReference type="NCBI Taxonomy" id="1010633"/>
    <lineage>
        <taxon>Eukaryota</taxon>
        <taxon>Viridiplantae</taxon>
        <taxon>Streptophyta</taxon>
        <taxon>Embryophyta</taxon>
        <taxon>Tracheophyta</taxon>
        <taxon>Spermatophyta</taxon>
        <taxon>Magnoliopsida</taxon>
        <taxon>Liliopsida</taxon>
        <taxon>Poales</taxon>
        <taxon>Poaceae</taxon>
        <taxon>PACMAD clade</taxon>
        <taxon>Panicoideae</taxon>
        <taxon>Panicodae</taxon>
        <taxon>Paniceae</taxon>
        <taxon>Anthephorinae</taxon>
        <taxon>Digitaria</taxon>
    </lineage>
</organism>
<keyword evidence="4 7" id="KW-1133">Transmembrane helix</keyword>
<keyword evidence="3 7" id="KW-0812">Transmembrane</keyword>
<evidence type="ECO:0000256" key="2">
    <source>
        <dbReference type="ARBA" id="ARBA00009172"/>
    </source>
</evidence>
<feature type="transmembrane region" description="Helical" evidence="7">
    <location>
        <begin position="192"/>
        <end position="211"/>
    </location>
</feature>
<feature type="transmembrane region" description="Helical" evidence="7">
    <location>
        <begin position="350"/>
        <end position="370"/>
    </location>
</feature>
<feature type="transmembrane region" description="Helical" evidence="7">
    <location>
        <begin position="88"/>
        <end position="109"/>
    </location>
</feature>
<comment type="similarity">
    <text evidence="2">Belongs to the unc-93 family.</text>
</comment>
<evidence type="ECO:0000256" key="3">
    <source>
        <dbReference type="ARBA" id="ARBA00022692"/>
    </source>
</evidence>
<dbReference type="InterPro" id="IPR036259">
    <property type="entry name" value="MFS_trans_sf"/>
</dbReference>
<dbReference type="SUPFAM" id="SSF103473">
    <property type="entry name" value="MFS general substrate transporter"/>
    <property type="match status" value="1"/>
</dbReference>
<gene>
    <name evidence="8" type="ORF">HU200_052782</name>
</gene>
<evidence type="ECO:0000256" key="4">
    <source>
        <dbReference type="ARBA" id="ARBA00022989"/>
    </source>
</evidence>
<dbReference type="Proteomes" id="UP000636709">
    <property type="component" value="Unassembled WGS sequence"/>
</dbReference>
<dbReference type="Gene3D" id="1.20.1250.20">
    <property type="entry name" value="MFS general substrate transporter like domains"/>
    <property type="match status" value="1"/>
</dbReference>
<reference evidence="8" key="1">
    <citation type="submission" date="2020-07" db="EMBL/GenBank/DDBJ databases">
        <title>Genome sequence and genetic diversity analysis of an under-domesticated orphan crop, white fonio (Digitaria exilis).</title>
        <authorList>
            <person name="Bennetzen J.L."/>
            <person name="Chen S."/>
            <person name="Ma X."/>
            <person name="Wang X."/>
            <person name="Yssel A.E.J."/>
            <person name="Chaluvadi S.R."/>
            <person name="Johnson M."/>
            <person name="Gangashetty P."/>
            <person name="Hamidou F."/>
            <person name="Sanogo M.D."/>
            <person name="Zwaenepoel A."/>
            <person name="Wallace J."/>
            <person name="Van De Peer Y."/>
            <person name="Van Deynze A."/>
        </authorList>
    </citation>
    <scope>NUCLEOTIDE SEQUENCE</scope>
    <source>
        <tissue evidence="8">Leaves</tissue>
    </source>
</reference>
<dbReference type="CDD" id="cd17338">
    <property type="entry name" value="MFS_unc93_like"/>
    <property type="match status" value="1"/>
</dbReference>
<evidence type="ECO:0000256" key="1">
    <source>
        <dbReference type="ARBA" id="ARBA00004141"/>
    </source>
</evidence>
<evidence type="ECO:0000313" key="8">
    <source>
        <dbReference type="EMBL" id="KAF8667580.1"/>
    </source>
</evidence>
<name>A0A835AN92_9POAL</name>
<evidence type="ECO:0000256" key="5">
    <source>
        <dbReference type="ARBA" id="ARBA00023136"/>
    </source>
</evidence>
<evidence type="ECO:0000313" key="9">
    <source>
        <dbReference type="Proteomes" id="UP000636709"/>
    </source>
</evidence>
<dbReference type="Pfam" id="PF05978">
    <property type="entry name" value="UNC-93"/>
    <property type="match status" value="1"/>
</dbReference>
<dbReference type="EMBL" id="JACEFO010002299">
    <property type="protein sequence ID" value="KAF8667580.1"/>
    <property type="molecule type" value="Genomic_DNA"/>
</dbReference>
<sequence>MDREATAAAPLLAAPAPSSRRSPAADAHILSAAFLFVFSAYGAAQNLESTVNTEGDLGSVSLGILYTSFTLFAVVASPVVTRLGPKRALVVGSSGYVLFILANLVPTWYTMVPASLYLGFCASIIWVGQGTYLTSAALSHARDNSLPEGRTLGNFTGEFWGIMASTQAIGNLLSLALLRNGKDGGGVTGKNLLFFVFLGCMIVGIVLMCLLSKREEKGDNDPLCSSLGERDEKRDHGPTYSSFGAMLKYIIAPLKDRRMLLTIPLIVYSGLQQAFVWAVFTKSIVTPVLGISGVGGAMAIYGAADVVCSLVAGRLTSGLRSAAVIVSVGAILQAIVLFWLLLFYSPMAGLLGAAIPLFIGALWGVGDGVLNTQISALLGLLFEDVKFENMANAGGCLCTTEGVAIRRHCSHLLPEPKHHAAGHAYLDDRWPLHLLWLLSVPYPCRREVTNYQNLRQFHDVRTASM</sequence>
<dbReference type="OrthoDB" id="78663at2759"/>
<feature type="transmembrane region" description="Helical" evidence="7">
    <location>
        <begin position="259"/>
        <end position="280"/>
    </location>
</feature>
<feature type="transmembrane region" description="Helical" evidence="7">
    <location>
        <begin position="286"/>
        <end position="312"/>
    </location>
</feature>
<feature type="transmembrane region" description="Helical" evidence="7">
    <location>
        <begin position="64"/>
        <end position="81"/>
    </location>
</feature>
<evidence type="ECO:0008006" key="10">
    <source>
        <dbReference type="Google" id="ProtNLM"/>
    </source>
</evidence>
<dbReference type="PANTHER" id="PTHR19444">
    <property type="entry name" value="UNC-93 RELATED"/>
    <property type="match status" value="1"/>
</dbReference>
<dbReference type="InterPro" id="IPR010291">
    <property type="entry name" value="Ion_channel_UNC-93"/>
</dbReference>
<dbReference type="PANTHER" id="PTHR19444:SF53">
    <property type="entry name" value="MAJOR FACILITATOR SUPERFAMILY (MFS) PROFILE DOMAIN-CONTAINING PROTEIN"/>
    <property type="match status" value="1"/>
</dbReference>
<evidence type="ECO:0000256" key="7">
    <source>
        <dbReference type="SAM" id="Phobius"/>
    </source>
</evidence>
<proteinExistence type="inferred from homology"/>
<dbReference type="GO" id="GO:0016020">
    <property type="term" value="C:membrane"/>
    <property type="evidence" value="ECO:0007669"/>
    <property type="project" value="UniProtKB-SubCell"/>
</dbReference>
<feature type="region of interest" description="Disordered" evidence="6">
    <location>
        <begin position="1"/>
        <end position="20"/>
    </location>
</feature>
<comment type="subcellular location">
    <subcellularLocation>
        <location evidence="1">Membrane</location>
        <topology evidence="1">Multi-pass membrane protein</topology>
    </subcellularLocation>
</comment>
<dbReference type="GO" id="GO:0055075">
    <property type="term" value="P:potassium ion homeostasis"/>
    <property type="evidence" value="ECO:0007669"/>
    <property type="project" value="InterPro"/>
</dbReference>
<protein>
    <recommendedName>
        <fullName evidence="10">UNC93-like protein 3</fullName>
    </recommendedName>
</protein>
<accession>A0A835AN92</accession>
<dbReference type="AlphaFoldDB" id="A0A835AN92"/>
<evidence type="ECO:0000256" key="6">
    <source>
        <dbReference type="SAM" id="MobiDB-lite"/>
    </source>
</evidence>
<feature type="transmembrane region" description="Helical" evidence="7">
    <location>
        <begin position="324"/>
        <end position="344"/>
    </location>
</feature>
<keyword evidence="9" id="KW-1185">Reference proteome</keyword>
<feature type="transmembrane region" description="Helical" evidence="7">
    <location>
        <begin position="115"/>
        <end position="138"/>
    </location>
</feature>
<feature type="region of interest" description="Disordered" evidence="6">
    <location>
        <begin position="216"/>
        <end position="235"/>
    </location>
</feature>
<feature type="transmembrane region" description="Helical" evidence="7">
    <location>
        <begin position="159"/>
        <end position="180"/>
    </location>
</feature>
<feature type="transmembrane region" description="Helical" evidence="7">
    <location>
        <begin position="27"/>
        <end position="44"/>
    </location>
</feature>